<dbReference type="PANTHER" id="PTHR33112:SF10">
    <property type="entry name" value="TOL"/>
    <property type="match status" value="1"/>
</dbReference>
<feature type="domain" description="Protein kinase" evidence="1">
    <location>
        <begin position="198"/>
        <end position="515"/>
    </location>
</feature>
<dbReference type="Proteomes" id="UP000253153">
    <property type="component" value="Unassembled WGS sequence"/>
</dbReference>
<dbReference type="AlphaFoldDB" id="A0A366SCI9"/>
<dbReference type="GeneID" id="41990228"/>
<dbReference type="InterPro" id="IPR010730">
    <property type="entry name" value="HET"/>
</dbReference>
<accession>A0A366SCI9</accession>
<reference evidence="2 3" key="1">
    <citation type="submission" date="2018-06" db="EMBL/GenBank/DDBJ databases">
        <title>Fusarium incarnatum-equiseti species complex species 28.</title>
        <authorList>
            <person name="Gardiner D.M."/>
        </authorList>
    </citation>
    <scope>NUCLEOTIDE SEQUENCE [LARGE SCALE GENOMIC DNA]</scope>
    <source>
        <strain evidence="2 3">FIESC_28</strain>
    </source>
</reference>
<protein>
    <recommendedName>
        <fullName evidence="1">Protein kinase domain-containing protein</fullName>
    </recommendedName>
</protein>
<dbReference type="Pfam" id="PF00069">
    <property type="entry name" value="Pkinase"/>
    <property type="match status" value="1"/>
</dbReference>
<dbReference type="GO" id="GO:0004672">
    <property type="term" value="F:protein kinase activity"/>
    <property type="evidence" value="ECO:0007669"/>
    <property type="project" value="InterPro"/>
</dbReference>
<evidence type="ECO:0000259" key="1">
    <source>
        <dbReference type="PROSITE" id="PS50011"/>
    </source>
</evidence>
<dbReference type="EMBL" id="QKXC01000021">
    <property type="protein sequence ID" value="RBR26376.1"/>
    <property type="molecule type" value="Genomic_DNA"/>
</dbReference>
<keyword evidence="3" id="KW-1185">Reference proteome</keyword>
<sequence>MPPKRKKPGTPPLKDRLYSKIKNELINQPISGSVITKEEKQQRKEAHCEPFMPRRVLESFVQHEKVKADLNGLLGNRGDNEELARYAVDRASRAFLTAIYAQAICVEDGEPCIKLLYDGDFRDINLPVHLVKDEDEDEFDPYAVCANESDTALECFSDWGMVLKERYEEKQWVFLAPRLDEDDFNYVFHEKQPIPFVYMFNPQPARGFFSRVFKLGLRTDHLRVNQRSFQLKTVPNEEHVEVAVKFITTDSNVPNSKVDVFYEREKQTLKFMRDLKHDHLIRAIATCVKGTTRCFIFPWAEGGNLADFWKNDRNRLDKYLVRWAIDQMAGISSGIMELHKKNTRHGDIKPQNILHFLDRALDKRGLGILKVADVGLAKVHPEYTKYRDSTTTRQSTERYEPPEMMSYIRKEAAIPRRYDSWSLGCVFLEFLVWLVHGQVGLVKFHEDLKPSHQERFYEVEGNSNVRHHVVNKVIDGLEKKLPDNTALGRILELISKNLLVPADKRMYTETLHIKLTEIIRECNNRSSYYFGSDLARLAEVRPVPGGISDDNRAPPDDYSHTSKIDNKWRDFKDSEWARFLISRVDFHSFRPNIETGFCDACSSIDFLANGFDLGRTLQDLQEGSEDCTMCAFLFRCFSTVSSETVVQGQQNLSLLHNNTPAISFYVDPDYQGPTPHQFQLGLPVLPSPGSAQEFALLNAWITLCDRNHDCIPEQSGPQEMPTRLIQVGTTDAPVLRLVETKQSNITGKYIALSHCWGKLSRKEKFCTYRDTIGRLKQQIPFDRLPQTFKDAVTTTRALNVEYLWIDSLCIIQEDADDWKIEAARMEDVFNSAYCTIAASSSTSSLGGFLGSRKERAVIGINTTKGPLYLAQAIDDFHENVEEGILNTRGWVFQERALSRRTIHFTSTQVYWECGHGVHCETLAHLRNRESELLGDSRFPNYGLQKYKDDSIRLVQYLFKTYSGLNLTNPTDRSQALLGLEKRLGRTFQTEAQYGILSAYFERLLLWQRDQPLPLDNIPYPEYEGTPSWSWMSLMGRISYLDVPFGKINWTGHVANPFDTDYSHEDLPWDGGLQAKAHKLNIGEDTLKSRVRTDLTHSKMKPKDFICVVVGTSKLTNDDGTTDQYVLLLRRMSLPAIYERSGVGILLDIHIHPESFPVYII</sequence>
<gene>
    <name evidence="2" type="ORF">FIESC28_00781</name>
</gene>
<dbReference type="Gene3D" id="3.30.200.20">
    <property type="entry name" value="Phosphorylase Kinase, domain 1"/>
    <property type="match status" value="1"/>
</dbReference>
<dbReference type="SMART" id="SM00220">
    <property type="entry name" value="S_TKc"/>
    <property type="match status" value="1"/>
</dbReference>
<dbReference type="GO" id="GO:0005524">
    <property type="term" value="F:ATP binding"/>
    <property type="evidence" value="ECO:0007669"/>
    <property type="project" value="InterPro"/>
</dbReference>
<evidence type="ECO:0000313" key="2">
    <source>
        <dbReference type="EMBL" id="RBR26376.1"/>
    </source>
</evidence>
<proteinExistence type="predicted"/>
<dbReference type="Gene3D" id="1.10.510.10">
    <property type="entry name" value="Transferase(Phosphotransferase) domain 1"/>
    <property type="match status" value="1"/>
</dbReference>
<dbReference type="InterPro" id="IPR011009">
    <property type="entry name" value="Kinase-like_dom_sf"/>
</dbReference>
<dbReference type="PANTHER" id="PTHR33112">
    <property type="entry name" value="DOMAIN PROTEIN, PUTATIVE-RELATED"/>
    <property type="match status" value="1"/>
</dbReference>
<dbReference type="Pfam" id="PF06985">
    <property type="entry name" value="HET"/>
    <property type="match status" value="1"/>
</dbReference>
<comment type="caution">
    <text evidence="2">The sequence shown here is derived from an EMBL/GenBank/DDBJ whole genome shotgun (WGS) entry which is preliminary data.</text>
</comment>
<dbReference type="CDD" id="cd00180">
    <property type="entry name" value="PKc"/>
    <property type="match status" value="1"/>
</dbReference>
<name>A0A366SCI9_9HYPO</name>
<organism evidence="2 3">
    <name type="scientific">Fusarium coffeatum</name>
    <dbReference type="NCBI Taxonomy" id="231269"/>
    <lineage>
        <taxon>Eukaryota</taxon>
        <taxon>Fungi</taxon>
        <taxon>Dikarya</taxon>
        <taxon>Ascomycota</taxon>
        <taxon>Pezizomycotina</taxon>
        <taxon>Sordariomycetes</taxon>
        <taxon>Hypocreomycetidae</taxon>
        <taxon>Hypocreales</taxon>
        <taxon>Nectriaceae</taxon>
        <taxon>Fusarium</taxon>
        <taxon>Fusarium incarnatum-equiseti species complex</taxon>
    </lineage>
</organism>
<dbReference type="OrthoDB" id="5125733at2759"/>
<dbReference type="SUPFAM" id="SSF56112">
    <property type="entry name" value="Protein kinase-like (PK-like)"/>
    <property type="match status" value="1"/>
</dbReference>
<dbReference type="PROSITE" id="PS50011">
    <property type="entry name" value="PROTEIN_KINASE_DOM"/>
    <property type="match status" value="1"/>
</dbReference>
<dbReference type="RefSeq" id="XP_031020967.1">
    <property type="nucleotide sequence ID" value="XM_031154932.1"/>
</dbReference>
<evidence type="ECO:0000313" key="3">
    <source>
        <dbReference type="Proteomes" id="UP000253153"/>
    </source>
</evidence>
<dbReference type="InterPro" id="IPR000719">
    <property type="entry name" value="Prot_kinase_dom"/>
</dbReference>